<dbReference type="GO" id="GO:0009007">
    <property type="term" value="F:site-specific DNA-methyltransferase (adenine-specific) activity"/>
    <property type="evidence" value="ECO:0007669"/>
    <property type="project" value="UniProtKB-EC"/>
</dbReference>
<dbReference type="RefSeq" id="WP_354558754.1">
    <property type="nucleotide sequence ID" value="NZ_JBEPMB010000018.1"/>
</dbReference>
<dbReference type="EMBL" id="JBEPMB010000018">
    <property type="protein sequence ID" value="MET3616304.1"/>
    <property type="molecule type" value="Genomic_DNA"/>
</dbReference>
<proteinExistence type="inferred from homology"/>
<reference evidence="8 9" key="1">
    <citation type="submission" date="2024-06" db="EMBL/GenBank/DDBJ databases">
        <title>Genomic Encyclopedia of Type Strains, Phase IV (KMG-IV): sequencing the most valuable type-strain genomes for metagenomic binning, comparative biology and taxonomic classification.</title>
        <authorList>
            <person name="Goeker M."/>
        </authorList>
    </citation>
    <scope>NUCLEOTIDE SEQUENCE [LARGE SCALE GENOMIC DNA]</scope>
    <source>
        <strain evidence="8 9">DSM 29780</strain>
    </source>
</reference>
<evidence type="ECO:0000256" key="5">
    <source>
        <dbReference type="ARBA" id="ARBA00022691"/>
    </source>
</evidence>
<comment type="catalytic activity">
    <reaction evidence="6">
        <text>a 2'-deoxyadenosine in DNA + S-adenosyl-L-methionine = an N(6)-methyl-2'-deoxyadenosine in DNA + S-adenosyl-L-homocysteine + H(+)</text>
        <dbReference type="Rhea" id="RHEA:15197"/>
        <dbReference type="Rhea" id="RHEA-COMP:12418"/>
        <dbReference type="Rhea" id="RHEA-COMP:12419"/>
        <dbReference type="ChEBI" id="CHEBI:15378"/>
        <dbReference type="ChEBI" id="CHEBI:57856"/>
        <dbReference type="ChEBI" id="CHEBI:59789"/>
        <dbReference type="ChEBI" id="CHEBI:90615"/>
        <dbReference type="ChEBI" id="CHEBI:90616"/>
        <dbReference type="EC" id="2.1.1.72"/>
    </reaction>
</comment>
<evidence type="ECO:0000313" key="9">
    <source>
        <dbReference type="Proteomes" id="UP001549047"/>
    </source>
</evidence>
<evidence type="ECO:0000256" key="6">
    <source>
        <dbReference type="ARBA" id="ARBA00047942"/>
    </source>
</evidence>
<evidence type="ECO:0000313" key="8">
    <source>
        <dbReference type="EMBL" id="MET3616304.1"/>
    </source>
</evidence>
<evidence type="ECO:0000259" key="7">
    <source>
        <dbReference type="Pfam" id="PF07669"/>
    </source>
</evidence>
<keyword evidence="9" id="KW-1185">Reference proteome</keyword>
<dbReference type="GO" id="GO:0032259">
    <property type="term" value="P:methylation"/>
    <property type="evidence" value="ECO:0007669"/>
    <property type="project" value="UniProtKB-KW"/>
</dbReference>
<protein>
    <recommendedName>
        <fullName evidence="2">site-specific DNA-methyltransferase (adenine-specific)</fullName>
        <ecNumber evidence="2">2.1.1.72</ecNumber>
    </recommendedName>
</protein>
<dbReference type="InterPro" id="IPR002052">
    <property type="entry name" value="DNA_methylase_N6_adenine_CS"/>
</dbReference>
<evidence type="ECO:0000256" key="4">
    <source>
        <dbReference type="ARBA" id="ARBA00022679"/>
    </source>
</evidence>
<dbReference type="Pfam" id="PF07669">
    <property type="entry name" value="Eco57I"/>
    <property type="match status" value="1"/>
</dbReference>
<dbReference type="PANTHER" id="PTHR33841">
    <property type="entry name" value="DNA METHYLTRANSFERASE YEEA-RELATED"/>
    <property type="match status" value="1"/>
</dbReference>
<evidence type="ECO:0000256" key="1">
    <source>
        <dbReference type="ARBA" id="ARBA00006594"/>
    </source>
</evidence>
<evidence type="ECO:0000256" key="2">
    <source>
        <dbReference type="ARBA" id="ARBA00011900"/>
    </source>
</evidence>
<keyword evidence="5" id="KW-0949">S-adenosyl-L-methionine</keyword>
<sequence length="527" mass="57762">MTAFTYKLDAAAAGLAETLGQEAAKLTIENAAFQLSTCYTSMLPENLRSEWGAFYTPPALTERLLRLSEESGIQWESARVLDPACGGGAFLLPVALRMQTCLGDLSGNALFDHFAQHLKGFEIDPFAAQLTQTWLEIAFADISCATGRPFPAVVHVCDSLQQTVSGKLFDLIIGNPPYGRVRLASDLRERYRESLFGHANMYGLFTDLAIQWARKGGVIAYVTPTGFLAGEYFKALRALLAKKAPPCAIDFITERRGVFDDVLQEALLATYRRGGRRGATTVHYLSVNGTAEVTHAGAFELPQVPSDPWLAPRTPADGLLVDSLTRLPARLSDWGYKVSTGPLVWNRFKGQFRTRAGKDTLPVIWAEAVTAEGQFVFRAEKRNHEPYFKLNPRDGSLKVSEPCVLLQRTTSKEQARRLIAAELPESFIKLHDGVIVENHLNMVKPIGHGRAKVPAAVVAAVLNSRIADRAFRCISGSVAVSAFELEALPLPAADSMREVALLVENGAPQTEIDCFLDKLFLGDNRLV</sequence>
<dbReference type="Proteomes" id="UP001549047">
    <property type="component" value="Unassembled WGS sequence"/>
</dbReference>
<evidence type="ECO:0000256" key="3">
    <source>
        <dbReference type="ARBA" id="ARBA00022603"/>
    </source>
</evidence>
<comment type="caution">
    <text evidence="8">The sequence shown here is derived from an EMBL/GenBank/DDBJ whole genome shotgun (WGS) entry which is preliminary data.</text>
</comment>
<dbReference type="PROSITE" id="PS00092">
    <property type="entry name" value="N6_MTASE"/>
    <property type="match status" value="1"/>
</dbReference>
<dbReference type="SUPFAM" id="SSF53335">
    <property type="entry name" value="S-adenosyl-L-methionine-dependent methyltransferases"/>
    <property type="match status" value="1"/>
</dbReference>
<comment type="similarity">
    <text evidence="1">Belongs to the N(4)/N(6)-methyltransferase family.</text>
</comment>
<dbReference type="InterPro" id="IPR050953">
    <property type="entry name" value="N4_N6_ade-DNA_methylase"/>
</dbReference>
<keyword evidence="4 8" id="KW-0808">Transferase</keyword>
<accession>A0ABV2J6A9</accession>
<dbReference type="InterPro" id="IPR011639">
    <property type="entry name" value="MethylTrfase_TaqI-like_dom"/>
</dbReference>
<keyword evidence="3 8" id="KW-0489">Methyltransferase</keyword>
<gene>
    <name evidence="8" type="ORF">ABID16_004653</name>
</gene>
<dbReference type="PRINTS" id="PR00507">
    <property type="entry name" value="N12N6MTFRASE"/>
</dbReference>
<dbReference type="Gene3D" id="3.40.50.150">
    <property type="entry name" value="Vaccinia Virus protein VP39"/>
    <property type="match status" value="1"/>
</dbReference>
<organism evidence="8 9">
    <name type="scientific">Rhizobium aquaticum</name>
    <dbReference type="NCBI Taxonomy" id="1549636"/>
    <lineage>
        <taxon>Bacteria</taxon>
        <taxon>Pseudomonadati</taxon>
        <taxon>Pseudomonadota</taxon>
        <taxon>Alphaproteobacteria</taxon>
        <taxon>Hyphomicrobiales</taxon>
        <taxon>Rhizobiaceae</taxon>
        <taxon>Rhizobium/Agrobacterium group</taxon>
        <taxon>Rhizobium</taxon>
    </lineage>
</organism>
<name>A0ABV2J6A9_9HYPH</name>
<dbReference type="PANTHER" id="PTHR33841:SF5">
    <property type="entry name" value="DNA METHYLASE (MODIFICATION METHYLASE) (METHYLTRANSFERASE)-RELATED"/>
    <property type="match status" value="1"/>
</dbReference>
<dbReference type="EC" id="2.1.1.72" evidence="2"/>
<dbReference type="CDD" id="cd02440">
    <property type="entry name" value="AdoMet_MTases"/>
    <property type="match status" value="1"/>
</dbReference>
<dbReference type="InterPro" id="IPR029063">
    <property type="entry name" value="SAM-dependent_MTases_sf"/>
</dbReference>
<feature type="domain" description="Type II methyltransferase M.TaqI-like" evidence="7">
    <location>
        <begin position="166"/>
        <end position="251"/>
    </location>
</feature>